<protein>
    <submittedName>
        <fullName evidence="1">Uncharacterized protein</fullName>
    </submittedName>
</protein>
<reference evidence="1" key="2">
    <citation type="submission" date="2021-04" db="EMBL/GenBank/DDBJ databases">
        <authorList>
            <person name="Gilroy R."/>
        </authorList>
    </citation>
    <scope>NUCLEOTIDE SEQUENCE</scope>
    <source>
        <strain evidence="1">CHK173-259</strain>
    </source>
</reference>
<reference evidence="1" key="1">
    <citation type="journal article" date="2021" name="PeerJ">
        <title>Extensive microbial diversity within the chicken gut microbiome revealed by metagenomics and culture.</title>
        <authorList>
            <person name="Gilroy R."/>
            <person name="Ravi A."/>
            <person name="Getino M."/>
            <person name="Pursley I."/>
            <person name="Horton D.L."/>
            <person name="Alikhan N.F."/>
            <person name="Baker D."/>
            <person name="Gharbi K."/>
            <person name="Hall N."/>
            <person name="Watson M."/>
            <person name="Adriaenssens E.M."/>
            <person name="Foster-Nyarko E."/>
            <person name="Jarju S."/>
            <person name="Secka A."/>
            <person name="Antonio M."/>
            <person name="Oren A."/>
            <person name="Chaudhuri R.R."/>
            <person name="La Ragione R."/>
            <person name="Hildebrand F."/>
            <person name="Pallen M.J."/>
        </authorList>
    </citation>
    <scope>NUCLEOTIDE SEQUENCE</scope>
    <source>
        <strain evidence="1">CHK173-259</strain>
    </source>
</reference>
<dbReference type="Proteomes" id="UP000886822">
    <property type="component" value="Unassembled WGS sequence"/>
</dbReference>
<proteinExistence type="predicted"/>
<dbReference type="EMBL" id="DXGJ01000057">
    <property type="protein sequence ID" value="HIW72410.1"/>
    <property type="molecule type" value="Genomic_DNA"/>
</dbReference>
<name>A0A9D1QS10_9LACO</name>
<comment type="caution">
    <text evidence="1">The sequence shown here is derived from an EMBL/GenBank/DDBJ whole genome shotgun (WGS) entry which is preliminary data.</text>
</comment>
<gene>
    <name evidence="1" type="ORF">H9875_07275</name>
</gene>
<sequence length="67" mass="8076">MEMYEDSSYMTAVEFLGRLYADLGRDDFHVGFFKAPESEEEYIDILDFLRKRLGDYDFERTNGRKFE</sequence>
<evidence type="ECO:0000313" key="2">
    <source>
        <dbReference type="Proteomes" id="UP000886822"/>
    </source>
</evidence>
<accession>A0A9D1QS10</accession>
<organism evidence="1 2">
    <name type="scientific">Candidatus Levilactobacillus faecigallinarum</name>
    <dbReference type="NCBI Taxonomy" id="2838638"/>
    <lineage>
        <taxon>Bacteria</taxon>
        <taxon>Bacillati</taxon>
        <taxon>Bacillota</taxon>
        <taxon>Bacilli</taxon>
        <taxon>Lactobacillales</taxon>
        <taxon>Lactobacillaceae</taxon>
        <taxon>Levilactobacillus</taxon>
    </lineage>
</organism>
<dbReference type="AlphaFoldDB" id="A0A9D1QS10"/>
<evidence type="ECO:0000313" key="1">
    <source>
        <dbReference type="EMBL" id="HIW72410.1"/>
    </source>
</evidence>